<evidence type="ECO:0000313" key="6">
    <source>
        <dbReference type="EMBL" id="PPQ99993.1"/>
    </source>
</evidence>
<evidence type="ECO:0000259" key="5">
    <source>
        <dbReference type="PROSITE" id="PS50897"/>
    </source>
</evidence>
<evidence type="ECO:0000256" key="1">
    <source>
        <dbReference type="ARBA" id="ARBA00022574"/>
    </source>
</evidence>
<organism evidence="6 7">
    <name type="scientific">Gymnopilus dilepis</name>
    <dbReference type="NCBI Taxonomy" id="231916"/>
    <lineage>
        <taxon>Eukaryota</taxon>
        <taxon>Fungi</taxon>
        <taxon>Dikarya</taxon>
        <taxon>Basidiomycota</taxon>
        <taxon>Agaricomycotina</taxon>
        <taxon>Agaricomycetes</taxon>
        <taxon>Agaricomycetidae</taxon>
        <taxon>Agaricales</taxon>
        <taxon>Agaricineae</taxon>
        <taxon>Hymenogastraceae</taxon>
        <taxon>Gymnopilus</taxon>
    </lineage>
</organism>
<dbReference type="PROSITE" id="PS50082">
    <property type="entry name" value="WD_REPEATS_2"/>
    <property type="match status" value="4"/>
</dbReference>
<evidence type="ECO:0000256" key="2">
    <source>
        <dbReference type="ARBA" id="ARBA00022737"/>
    </source>
</evidence>
<feature type="repeat" description="WD" evidence="3">
    <location>
        <begin position="389"/>
        <end position="421"/>
    </location>
</feature>
<keyword evidence="2" id="KW-0677">Repeat</keyword>
<dbReference type="PANTHER" id="PTHR22838:SF0">
    <property type="entry name" value="WD REPEAT-CONTAINING PROTEIN 26"/>
    <property type="match status" value="1"/>
</dbReference>
<feature type="region of interest" description="Disordered" evidence="4">
    <location>
        <begin position="455"/>
        <end position="490"/>
    </location>
</feature>
<evidence type="ECO:0000256" key="4">
    <source>
        <dbReference type="SAM" id="MobiDB-lite"/>
    </source>
</evidence>
<dbReference type="SMART" id="SM00668">
    <property type="entry name" value="CTLH"/>
    <property type="match status" value="1"/>
</dbReference>
<keyword evidence="1 3" id="KW-0853">WD repeat</keyword>
<dbReference type="EMBL" id="NHYE01001036">
    <property type="protein sequence ID" value="PPQ99993.1"/>
    <property type="molecule type" value="Genomic_DNA"/>
</dbReference>
<dbReference type="GO" id="GO:0043161">
    <property type="term" value="P:proteasome-mediated ubiquitin-dependent protein catabolic process"/>
    <property type="evidence" value="ECO:0007669"/>
    <property type="project" value="TreeGrafter"/>
</dbReference>
<dbReference type="InterPro" id="IPR015943">
    <property type="entry name" value="WD40/YVTN_repeat-like_dom_sf"/>
</dbReference>
<reference evidence="6 7" key="1">
    <citation type="journal article" date="2018" name="Evol. Lett.">
        <title>Horizontal gene cluster transfer increased hallucinogenic mushroom diversity.</title>
        <authorList>
            <person name="Reynolds H.T."/>
            <person name="Vijayakumar V."/>
            <person name="Gluck-Thaler E."/>
            <person name="Korotkin H.B."/>
            <person name="Matheny P.B."/>
            <person name="Slot J.C."/>
        </authorList>
    </citation>
    <scope>NUCLEOTIDE SEQUENCE [LARGE SCALE GENOMIC DNA]</scope>
    <source>
        <strain evidence="6 7">SRW20</strain>
    </source>
</reference>
<dbReference type="InterPro" id="IPR001680">
    <property type="entry name" value="WD40_rpt"/>
</dbReference>
<evidence type="ECO:0000313" key="7">
    <source>
        <dbReference type="Proteomes" id="UP000284706"/>
    </source>
</evidence>
<sequence length="678" mass="74704">MMRLPETDHDGPSSGAPGVSAQAGPSSLNGSVDGLVATNGHKNGFTPLANGNSGIGAVMGNGIAKHGKSIAKVNLPGTTLYDDSFVNREEFVRLVIQTLRDVGYAESAATLEAESGYTLELPEVSQFRQYILDGMWAKAEAVLGRLGLHETEGLLDAKFLISRQKYLELLEARKPTAALQVLRNELAPLNVDPDQLHTLSSFIMCAEPEDLRRRAGWDGASGDSRRQLLDILHDYVPSTIMIPPRRFSTLLQQATTYQRQRCIYHNSALNASNFSLYSDHQCNKADFPRITTTILDMHTDEVWNIEWSHDGAYLASASKDKSAIIWRRSPSADPISTPYDQWAPHLILRDHQYPVGCLSWSLDDSILLTSTEQMIKMWNTKTGVCIRTLDEHTETVTAISWLPDGTGFISGGLDRKIIIWDADGKVRDSWNPTGIRITDLSVTPDFTRIVAVGMEHSPSFPPEPESNQTRGPQADAGAAGGNGSSSSFSSRVPHRMMVFNFATKQPELSIRLEADLTSVQTSQDSQSALINHAPNEIHLRDLSTGRIVCKYVGQTQGRHVIRSCFGGIESNFVVSGSEDANVYVWHRESGMLLEVLSGHGEGSVNSVAWNPTNERMFASCSDDRSIRIWEAPPPIGNYMAEFPILESSQAIPSTTLEKAKERTRQQIAETGTIIRTRR</sequence>
<proteinExistence type="predicted"/>
<comment type="caution">
    <text evidence="6">The sequence shown here is derived from an EMBL/GenBank/DDBJ whole genome shotgun (WGS) entry which is preliminary data.</text>
</comment>
<dbReference type="STRING" id="231916.A0A409YAG4"/>
<dbReference type="Pfam" id="PF23627">
    <property type="entry name" value="LisH_WDR26"/>
    <property type="match status" value="1"/>
</dbReference>
<feature type="region of interest" description="Disordered" evidence="4">
    <location>
        <begin position="1"/>
        <end position="35"/>
    </location>
</feature>
<keyword evidence="7" id="KW-1185">Reference proteome</keyword>
<dbReference type="AlphaFoldDB" id="A0A409YAG4"/>
<feature type="repeat" description="WD" evidence="3">
    <location>
        <begin position="348"/>
        <end position="388"/>
    </location>
</feature>
<dbReference type="OrthoDB" id="972532at2759"/>
<dbReference type="Pfam" id="PF00400">
    <property type="entry name" value="WD40"/>
    <property type="match status" value="4"/>
</dbReference>
<dbReference type="InterPro" id="IPR036322">
    <property type="entry name" value="WD40_repeat_dom_sf"/>
</dbReference>
<name>A0A409YAG4_9AGAR</name>
<dbReference type="Proteomes" id="UP000284706">
    <property type="component" value="Unassembled WGS sequence"/>
</dbReference>
<dbReference type="GO" id="GO:0034657">
    <property type="term" value="C:GID complex"/>
    <property type="evidence" value="ECO:0007669"/>
    <property type="project" value="TreeGrafter"/>
</dbReference>
<dbReference type="InterPro" id="IPR006594">
    <property type="entry name" value="LisH"/>
</dbReference>
<feature type="compositionally biased region" description="Basic and acidic residues" evidence="4">
    <location>
        <begin position="1"/>
        <end position="11"/>
    </location>
</feature>
<feature type="domain" description="CTLH" evidence="5">
    <location>
        <begin position="120"/>
        <end position="177"/>
    </location>
</feature>
<evidence type="ECO:0000256" key="3">
    <source>
        <dbReference type="PROSITE-ProRule" id="PRU00221"/>
    </source>
</evidence>
<dbReference type="PROSITE" id="PS50896">
    <property type="entry name" value="LISH"/>
    <property type="match status" value="1"/>
</dbReference>
<dbReference type="SUPFAM" id="SSF50978">
    <property type="entry name" value="WD40 repeat-like"/>
    <property type="match status" value="1"/>
</dbReference>
<gene>
    <name evidence="6" type="ORF">CVT26_009275</name>
</gene>
<dbReference type="PANTHER" id="PTHR22838">
    <property type="entry name" value="WD REPEAT PROTEIN 26-RELATED"/>
    <property type="match status" value="1"/>
</dbReference>
<feature type="repeat" description="WD" evidence="3">
    <location>
        <begin position="601"/>
        <end position="630"/>
    </location>
</feature>
<accession>A0A409YAG4</accession>
<protein>
    <recommendedName>
        <fullName evidence="5">CTLH domain-containing protein</fullName>
    </recommendedName>
</protein>
<dbReference type="InterPro" id="IPR006595">
    <property type="entry name" value="CTLH_C"/>
</dbReference>
<dbReference type="PROSITE" id="PS50897">
    <property type="entry name" value="CTLH"/>
    <property type="match status" value="1"/>
</dbReference>
<dbReference type="Gene3D" id="2.130.10.10">
    <property type="entry name" value="YVTN repeat-like/Quinoprotein amine dehydrogenase"/>
    <property type="match status" value="1"/>
</dbReference>
<dbReference type="InterPro" id="IPR051350">
    <property type="entry name" value="WD_repeat-ST_regulator"/>
</dbReference>
<feature type="repeat" description="WD" evidence="3">
    <location>
        <begin position="295"/>
        <end position="326"/>
    </location>
</feature>
<dbReference type="PROSITE" id="PS50294">
    <property type="entry name" value="WD_REPEATS_REGION"/>
    <property type="match status" value="2"/>
</dbReference>
<dbReference type="FunCoup" id="A0A409YAG4">
    <property type="interactions" value="249"/>
</dbReference>
<dbReference type="InParanoid" id="A0A409YAG4"/>
<dbReference type="SMART" id="SM00320">
    <property type="entry name" value="WD40"/>
    <property type="match status" value="5"/>
</dbReference>